<dbReference type="InterPro" id="IPR002772">
    <property type="entry name" value="Glyco_hydro_3_C"/>
</dbReference>
<comment type="catalytic activity">
    <reaction evidence="1">
        <text>Hydrolysis of terminal, non-reducing beta-D-glucosyl residues with release of beta-D-glucose.</text>
        <dbReference type="EC" id="3.2.1.21"/>
    </reaction>
</comment>
<feature type="domain" description="Glycoside hydrolase family 3 N-terminal" evidence="8">
    <location>
        <begin position="158"/>
        <end position="450"/>
    </location>
</feature>
<evidence type="ECO:0000256" key="2">
    <source>
        <dbReference type="ARBA" id="ARBA00005336"/>
    </source>
</evidence>
<comment type="similarity">
    <text evidence="2">Belongs to the glycosyl hydrolase 3 family.</text>
</comment>
<dbReference type="SUPFAM" id="SSF52279">
    <property type="entry name" value="Beta-D-glucan exohydrolase, C-terminal domain"/>
    <property type="match status" value="1"/>
</dbReference>
<dbReference type="PANTHER" id="PTHR30620">
    <property type="entry name" value="PERIPLASMIC BETA-GLUCOSIDASE-RELATED"/>
    <property type="match status" value="1"/>
</dbReference>
<keyword evidence="5 10" id="KW-0378">Hydrolase</keyword>
<dbReference type="Proteomes" id="UP000501128">
    <property type="component" value="Chromosome"/>
</dbReference>
<dbReference type="GO" id="GO:0009251">
    <property type="term" value="P:glucan catabolic process"/>
    <property type="evidence" value="ECO:0007669"/>
    <property type="project" value="TreeGrafter"/>
</dbReference>
<evidence type="ECO:0000256" key="6">
    <source>
        <dbReference type="ARBA" id="ARBA00023295"/>
    </source>
</evidence>
<feature type="signal peptide" evidence="7">
    <location>
        <begin position="1"/>
        <end position="24"/>
    </location>
</feature>
<dbReference type="InterPro" id="IPR036881">
    <property type="entry name" value="Glyco_hydro_3_C_sf"/>
</dbReference>
<gene>
    <name evidence="10" type="ORF">HH216_19625</name>
</gene>
<evidence type="ECO:0000256" key="5">
    <source>
        <dbReference type="ARBA" id="ARBA00022801"/>
    </source>
</evidence>
<evidence type="ECO:0000256" key="4">
    <source>
        <dbReference type="ARBA" id="ARBA00022729"/>
    </source>
</evidence>
<sequence>MSAYLPKSGPLLVACLLAASPAFTQTPIQPALGHRSIRLLTQNGLSFKDLNKNGKLDAYEDWRLPVPTRVQNLLGQMTLDEKVGLMLISTTRMAGDNSLRGGDGKTEITDGFNEEDLVQPNNMFTRKPLPVPIMSAVGTTKGVTQYHLRHFILRANPPAAVIASWTNNLQTLCETSRLGIPAMVASNPRNHVTIDAAVGLSVGKTAFSTWPGELGLAAMRDLKLTRAFADIARQEWAAVGLRKGYMYMADLATEPRWQRIEGTFGEDADLAADMVREIVLGFQGTKLGSTSVAMTTKHFPGGGPQLNGLDSHFDWGKFAHYPGGLFAYHLKPFKAAIAAGTSAIMPYYSAPKAGPAGEFEEVGFSYNKAIIQDLLRKQLGFKGIVNSDTGPIEMMPWGVENLTIPQRYQKALDAGVDLFSGTADPTILLDVVKQGLVPETRIDESVGRLLAEKFALGLFENPYVDVDRARTLVGNATFQQKADLAQRKSIVLLRNTANLLPLAPKTKVYFETYYDNGRSASPVTVYKPTKATNLELVGTKEEADVVVLWLIPTTGGLFASADKPIDLTLSKNKIDLKHVSTLMGSKPTVLAINFSSPWVLSEIEGDAKTVLATFGTTPDALLDIVGGTYKPTGKLPFTIPVSQQAVADNKSDVPGMQEPKGYALFPFGAGLTYGLVRAAK</sequence>
<evidence type="ECO:0000313" key="10">
    <source>
        <dbReference type="EMBL" id="QJD81430.1"/>
    </source>
</evidence>
<dbReference type="EC" id="3.2.1.21" evidence="3"/>
<dbReference type="InterPro" id="IPR017853">
    <property type="entry name" value="GH"/>
</dbReference>
<dbReference type="KEGG" id="srho:HH216_19625"/>
<dbReference type="InterPro" id="IPR051915">
    <property type="entry name" value="Cellulose_Degrad_GH3"/>
</dbReference>
<evidence type="ECO:0000256" key="1">
    <source>
        <dbReference type="ARBA" id="ARBA00000448"/>
    </source>
</evidence>
<dbReference type="InterPro" id="IPR036962">
    <property type="entry name" value="Glyco_hydro_3_N_sf"/>
</dbReference>
<dbReference type="Pfam" id="PF01915">
    <property type="entry name" value="Glyco_hydro_3_C"/>
    <property type="match status" value="1"/>
</dbReference>
<dbReference type="InterPro" id="IPR001764">
    <property type="entry name" value="Glyco_hydro_3_N"/>
</dbReference>
<accession>A0A7L5E102</accession>
<keyword evidence="4 7" id="KW-0732">Signal</keyword>
<dbReference type="PANTHER" id="PTHR30620:SF16">
    <property type="entry name" value="LYSOSOMAL BETA GLUCOSIDASE"/>
    <property type="match status" value="1"/>
</dbReference>
<evidence type="ECO:0000256" key="7">
    <source>
        <dbReference type="SAM" id="SignalP"/>
    </source>
</evidence>
<feature type="domain" description="Glycoside hydrolase family 3 C-terminal" evidence="9">
    <location>
        <begin position="490"/>
        <end position="673"/>
    </location>
</feature>
<dbReference type="Gene3D" id="3.40.50.1700">
    <property type="entry name" value="Glycoside hydrolase family 3 C-terminal domain"/>
    <property type="match status" value="1"/>
</dbReference>
<protein>
    <recommendedName>
        <fullName evidence="3">beta-glucosidase</fullName>
        <ecNumber evidence="3">3.2.1.21</ecNumber>
    </recommendedName>
</protein>
<evidence type="ECO:0000313" key="11">
    <source>
        <dbReference type="Proteomes" id="UP000501128"/>
    </source>
</evidence>
<dbReference type="EMBL" id="CP051677">
    <property type="protein sequence ID" value="QJD81430.1"/>
    <property type="molecule type" value="Genomic_DNA"/>
</dbReference>
<organism evidence="10 11">
    <name type="scientific">Spirosoma rhododendri</name>
    <dbReference type="NCBI Taxonomy" id="2728024"/>
    <lineage>
        <taxon>Bacteria</taxon>
        <taxon>Pseudomonadati</taxon>
        <taxon>Bacteroidota</taxon>
        <taxon>Cytophagia</taxon>
        <taxon>Cytophagales</taxon>
        <taxon>Cytophagaceae</taxon>
        <taxon>Spirosoma</taxon>
    </lineage>
</organism>
<dbReference type="SUPFAM" id="SSF51445">
    <property type="entry name" value="(Trans)glycosidases"/>
    <property type="match status" value="1"/>
</dbReference>
<dbReference type="PRINTS" id="PR00133">
    <property type="entry name" value="GLHYDRLASE3"/>
</dbReference>
<name>A0A7L5E102_9BACT</name>
<proteinExistence type="inferred from homology"/>
<keyword evidence="11" id="KW-1185">Reference proteome</keyword>
<keyword evidence="6" id="KW-0326">Glycosidase</keyword>
<evidence type="ECO:0000259" key="8">
    <source>
        <dbReference type="Pfam" id="PF00933"/>
    </source>
</evidence>
<feature type="chain" id="PRO_5029583026" description="beta-glucosidase" evidence="7">
    <location>
        <begin position="25"/>
        <end position="680"/>
    </location>
</feature>
<evidence type="ECO:0000259" key="9">
    <source>
        <dbReference type="Pfam" id="PF01915"/>
    </source>
</evidence>
<dbReference type="AlphaFoldDB" id="A0A7L5E102"/>
<dbReference type="Gene3D" id="3.20.20.300">
    <property type="entry name" value="Glycoside hydrolase, family 3, N-terminal domain"/>
    <property type="match status" value="1"/>
</dbReference>
<dbReference type="GO" id="GO:0008422">
    <property type="term" value="F:beta-glucosidase activity"/>
    <property type="evidence" value="ECO:0007669"/>
    <property type="project" value="UniProtKB-EC"/>
</dbReference>
<reference evidence="10 11" key="1">
    <citation type="submission" date="2020-04" db="EMBL/GenBank/DDBJ databases">
        <title>Genome sequencing of novel species.</title>
        <authorList>
            <person name="Heo J."/>
            <person name="Kim S.-J."/>
            <person name="Kim J.-S."/>
            <person name="Hong S.-B."/>
            <person name="Kwon S.-W."/>
        </authorList>
    </citation>
    <scope>NUCLEOTIDE SEQUENCE [LARGE SCALE GENOMIC DNA]</scope>
    <source>
        <strain evidence="10 11">CJU-R4</strain>
    </source>
</reference>
<evidence type="ECO:0000256" key="3">
    <source>
        <dbReference type="ARBA" id="ARBA00012744"/>
    </source>
</evidence>
<dbReference type="Pfam" id="PF00933">
    <property type="entry name" value="Glyco_hydro_3"/>
    <property type="match status" value="1"/>
</dbReference>